<evidence type="ECO:0000256" key="3">
    <source>
        <dbReference type="ARBA" id="ARBA00012099"/>
    </source>
</evidence>
<evidence type="ECO:0000256" key="2">
    <source>
        <dbReference type="ARBA" id="ARBA00009156"/>
    </source>
</evidence>
<evidence type="ECO:0000256" key="11">
    <source>
        <dbReference type="ARBA" id="ARBA00071571"/>
    </source>
</evidence>
<feature type="domain" description="Carbohydrate kinase FGGY N-terminal" evidence="14">
    <location>
        <begin position="10"/>
        <end position="262"/>
    </location>
</feature>
<feature type="domain" description="Fcf2 pre-rRNA processing C-terminal" evidence="16">
    <location>
        <begin position="846"/>
        <end position="947"/>
    </location>
</feature>
<dbReference type="PANTHER" id="PTHR10196">
    <property type="entry name" value="SUGAR KINASE"/>
    <property type="match status" value="1"/>
</dbReference>
<evidence type="ECO:0000256" key="7">
    <source>
        <dbReference type="ARBA" id="ARBA00022798"/>
    </source>
</evidence>
<dbReference type="Pfam" id="PF00370">
    <property type="entry name" value="FGGY_N"/>
    <property type="match status" value="1"/>
</dbReference>
<comment type="catalytic activity">
    <reaction evidence="10">
        <text>glycerol + ATP = sn-glycerol 3-phosphate + ADP + H(+)</text>
        <dbReference type="Rhea" id="RHEA:21644"/>
        <dbReference type="ChEBI" id="CHEBI:15378"/>
        <dbReference type="ChEBI" id="CHEBI:17754"/>
        <dbReference type="ChEBI" id="CHEBI:30616"/>
        <dbReference type="ChEBI" id="CHEBI:57597"/>
        <dbReference type="ChEBI" id="CHEBI:456216"/>
        <dbReference type="EC" id="2.7.1.30"/>
    </reaction>
</comment>
<dbReference type="NCBIfam" id="NF000756">
    <property type="entry name" value="PRK00047.1"/>
    <property type="match status" value="1"/>
</dbReference>
<name>A0A9Q0MFI6_BLOTA</name>
<dbReference type="GO" id="GO:0005524">
    <property type="term" value="F:ATP binding"/>
    <property type="evidence" value="ECO:0007669"/>
    <property type="project" value="UniProtKB-KW"/>
</dbReference>
<dbReference type="PANTHER" id="PTHR10196:SF69">
    <property type="entry name" value="GLYCEROL KINASE"/>
    <property type="match status" value="1"/>
</dbReference>
<dbReference type="InterPro" id="IPR043129">
    <property type="entry name" value="ATPase_NBD"/>
</dbReference>
<keyword evidence="18" id="KW-1185">Reference proteome</keyword>
<dbReference type="Gene3D" id="3.30.420.40">
    <property type="match status" value="2"/>
</dbReference>
<comment type="pathway">
    <text evidence="1">Polyol metabolism; glycerol degradation via glycerol kinase pathway; sn-glycerol 3-phosphate from glycerol: step 1/1.</text>
</comment>
<dbReference type="InterPro" id="IPR005999">
    <property type="entry name" value="Glycerol_kin"/>
</dbReference>
<keyword evidence="5" id="KW-0547">Nucleotide-binding</keyword>
<evidence type="ECO:0000256" key="4">
    <source>
        <dbReference type="ARBA" id="ARBA00022679"/>
    </source>
</evidence>
<dbReference type="NCBIfam" id="TIGR01311">
    <property type="entry name" value="glycerol_kin"/>
    <property type="match status" value="1"/>
</dbReference>
<dbReference type="AlphaFoldDB" id="A0A9Q0MFI6"/>
<evidence type="ECO:0000256" key="13">
    <source>
        <dbReference type="SAM" id="MobiDB-lite"/>
    </source>
</evidence>
<dbReference type="CDD" id="cd07792">
    <property type="entry name" value="ASKHA_NBD_FGGY_GK1-3-like"/>
    <property type="match status" value="1"/>
</dbReference>
<evidence type="ECO:0000256" key="8">
    <source>
        <dbReference type="ARBA" id="ARBA00022840"/>
    </source>
</evidence>
<dbReference type="EMBL" id="JAPWDV010000001">
    <property type="protein sequence ID" value="KAJ6224722.1"/>
    <property type="molecule type" value="Genomic_DNA"/>
</dbReference>
<organism evidence="17 18">
    <name type="scientific">Blomia tropicalis</name>
    <name type="common">Mite</name>
    <dbReference type="NCBI Taxonomy" id="40697"/>
    <lineage>
        <taxon>Eukaryota</taxon>
        <taxon>Metazoa</taxon>
        <taxon>Ecdysozoa</taxon>
        <taxon>Arthropoda</taxon>
        <taxon>Chelicerata</taxon>
        <taxon>Arachnida</taxon>
        <taxon>Acari</taxon>
        <taxon>Acariformes</taxon>
        <taxon>Sarcoptiformes</taxon>
        <taxon>Astigmata</taxon>
        <taxon>Glycyphagoidea</taxon>
        <taxon>Echimyopodidae</taxon>
        <taxon>Blomia</taxon>
    </lineage>
</organism>
<evidence type="ECO:0000259" key="15">
    <source>
        <dbReference type="Pfam" id="PF02782"/>
    </source>
</evidence>
<feature type="domain" description="Carbohydrate kinase FGGY C-terminal" evidence="15">
    <location>
        <begin position="272"/>
        <end position="469"/>
    </location>
</feature>
<keyword evidence="6 12" id="KW-0418">Kinase</keyword>
<dbReference type="InterPro" id="IPR018485">
    <property type="entry name" value="FGGY_C"/>
</dbReference>
<dbReference type="Proteomes" id="UP001142055">
    <property type="component" value="Chromosome 1"/>
</dbReference>
<dbReference type="InterPro" id="IPR018484">
    <property type="entry name" value="FGGY_N"/>
</dbReference>
<evidence type="ECO:0000256" key="10">
    <source>
        <dbReference type="ARBA" id="ARBA00052101"/>
    </source>
</evidence>
<proteinExistence type="inferred from homology"/>
<keyword evidence="4 12" id="KW-0808">Transferase</keyword>
<dbReference type="GO" id="GO:0006071">
    <property type="term" value="P:glycerol metabolic process"/>
    <property type="evidence" value="ECO:0007669"/>
    <property type="project" value="UniProtKB-KW"/>
</dbReference>
<evidence type="ECO:0000256" key="5">
    <source>
        <dbReference type="ARBA" id="ARBA00022741"/>
    </source>
</evidence>
<dbReference type="Pfam" id="PF02782">
    <property type="entry name" value="FGGY_C"/>
    <property type="match status" value="1"/>
</dbReference>
<protein>
    <recommendedName>
        <fullName evidence="11">Probable glycerol kinase</fullName>
        <ecNumber evidence="3">2.7.1.30</ecNumber>
    </recommendedName>
    <alternativeName>
        <fullName evidence="9">ATP:glycerol 3-phosphotransferase</fullName>
    </alternativeName>
</protein>
<evidence type="ECO:0000259" key="14">
    <source>
        <dbReference type="Pfam" id="PF00370"/>
    </source>
</evidence>
<evidence type="ECO:0000256" key="9">
    <source>
        <dbReference type="ARBA" id="ARBA00043149"/>
    </source>
</evidence>
<dbReference type="GO" id="GO:0006641">
    <property type="term" value="P:triglyceride metabolic process"/>
    <property type="evidence" value="ECO:0007669"/>
    <property type="project" value="TreeGrafter"/>
</dbReference>
<dbReference type="GO" id="GO:0046167">
    <property type="term" value="P:glycerol-3-phosphate biosynthetic process"/>
    <property type="evidence" value="ECO:0007669"/>
    <property type="project" value="TreeGrafter"/>
</dbReference>
<dbReference type="PROSITE" id="PS00445">
    <property type="entry name" value="FGGY_KINASES_2"/>
    <property type="match status" value="1"/>
</dbReference>
<comment type="caution">
    <text evidence="17">The sequence shown here is derived from an EMBL/GenBank/DDBJ whole genome shotgun (WGS) entry which is preliminary data.</text>
</comment>
<accession>A0A9Q0MFI6</accession>
<evidence type="ECO:0000256" key="6">
    <source>
        <dbReference type="ARBA" id="ARBA00022777"/>
    </source>
</evidence>
<evidence type="ECO:0000313" key="18">
    <source>
        <dbReference type="Proteomes" id="UP001142055"/>
    </source>
</evidence>
<dbReference type="InterPro" id="IPR042018">
    <property type="entry name" value="GK1-3_metazoan-type"/>
</dbReference>
<evidence type="ECO:0000313" key="17">
    <source>
        <dbReference type="EMBL" id="KAJ6224722.1"/>
    </source>
</evidence>
<sequence length="1003" mass="112937">MTKNYSKNLIGAIDQGTSSSRFLIFSAETGELVTYHQVEIKKIYPHEGWVEQNPIEICRSVYECIDFVANRKLPSIGFSIDDIRCVGLTNQRESTILWDKITGEPLYNSIVWLDNRTSDLVETLITRIPGRDINWLKAKTGLPISTYFSALKIKWLIDNVPAVQTALNQRRLMFGTVDSWLLWNLTGGIEHLTDVTNASRTLLMDLETLDWDPHLCDFFSIPRWILPKIKSSADMFGKISKGPLSSIPVTGMIGDQNAALVGQRCLSLGQTKVTYGTGAFLMQNIGPGPLHGALKNVPKEARRKLLTTIAYKLGDAPAWYALEGSIAIAGAAITWLRDNLELIDNYTEVEEIARSDETAGGLFFVPAFQGLYAPYWDANATGTIIGISQFSRKCHLIRATLEGVAFQTNDIIELMRSNDAPNHGVRVDGGMSSNDLLCQILADITGGRILRPKMTESTALGAAMIASYTCGLWNTFVHDTDASRKNSVIANSLSSGQPVEMITSNGHLVGETIKMNSSIVEHSNTTSNGNGAIRTISFDNNNVGLFDQITSKLHLSFKSPSSSSSNISSEDENEHNKIELGSEQIQNPEWLDIFHPTLVESVRLERVNRWCEAIGRSRKWIRIESQVQKRVDYLLKMFYPDSESDRSSISTSTQSSSFQHGCTSSFRISRGVTYQINTGLIRDDQYENITNQYLSNSENLKTVVSTSIVTEALEKLKLKTKDNSKVIVCDIDSIELTSEDLALRSIDLEDENKGKKLDDTKSVENEFEKYYGTSIVSCTPADKLPYIEFNLTSSEVQSKLDSLLLTDQSRQLATKSTLAGDIEKQFTIAPYRISRRKKKAEKAKIKDATLPQWYGMPKVTEITKEQEKDLEALKMRRVWNPKNFYKKNSTILDSIDGKGTTKHFQIGTVIESHSDFYSDRLTKKERKQTIVDELMHDQELRAYNKRKLKYAMAKNTRLRMIMNRAKQRRAKNRIRQRTESRYNKSVGSNETKTSANVFKTYDF</sequence>
<dbReference type="InterPro" id="IPR018483">
    <property type="entry name" value="Carb_kinase_FGGY_CS"/>
</dbReference>
<dbReference type="SUPFAM" id="SSF53067">
    <property type="entry name" value="Actin-like ATPase domain"/>
    <property type="match status" value="2"/>
</dbReference>
<evidence type="ECO:0000256" key="1">
    <source>
        <dbReference type="ARBA" id="ARBA00005190"/>
    </source>
</evidence>
<dbReference type="FunFam" id="3.30.420.40:FF:000177">
    <property type="entry name" value="Glycerol kinase"/>
    <property type="match status" value="1"/>
</dbReference>
<dbReference type="PROSITE" id="PS00933">
    <property type="entry name" value="FGGY_KINASES_1"/>
    <property type="match status" value="1"/>
</dbReference>
<keyword evidence="8" id="KW-0067">ATP-binding</keyword>
<dbReference type="GO" id="GO:0005739">
    <property type="term" value="C:mitochondrion"/>
    <property type="evidence" value="ECO:0007669"/>
    <property type="project" value="TreeGrafter"/>
</dbReference>
<feature type="region of interest" description="Disordered" evidence="13">
    <location>
        <begin position="968"/>
        <end position="988"/>
    </location>
</feature>
<evidence type="ECO:0000256" key="12">
    <source>
        <dbReference type="RuleBase" id="RU003733"/>
    </source>
</evidence>
<dbReference type="InterPro" id="IPR014810">
    <property type="entry name" value="Fcf2_C"/>
</dbReference>
<dbReference type="Pfam" id="PF08698">
    <property type="entry name" value="Fcf2"/>
    <property type="match status" value="1"/>
</dbReference>
<reference evidence="17" key="1">
    <citation type="submission" date="2022-12" db="EMBL/GenBank/DDBJ databases">
        <title>Genome assemblies of Blomia tropicalis.</title>
        <authorList>
            <person name="Cui Y."/>
        </authorList>
    </citation>
    <scope>NUCLEOTIDE SEQUENCE</scope>
    <source>
        <tissue evidence="17">Adult mites</tissue>
    </source>
</reference>
<dbReference type="GO" id="GO:0004370">
    <property type="term" value="F:glycerol kinase activity"/>
    <property type="evidence" value="ECO:0007669"/>
    <property type="project" value="UniProtKB-EC"/>
</dbReference>
<comment type="similarity">
    <text evidence="2 12">Belongs to the FGGY kinase family.</text>
</comment>
<keyword evidence="7" id="KW-0319">Glycerol metabolism</keyword>
<evidence type="ECO:0000259" key="16">
    <source>
        <dbReference type="Pfam" id="PF08698"/>
    </source>
</evidence>
<dbReference type="EC" id="2.7.1.30" evidence="3"/>
<gene>
    <name evidence="17" type="ORF">RDWZM_003267</name>
</gene>